<sequence>MTSPGSQRQSGIVTLLHPWNGGLTDEIIVDSPDNRKAQCHKPPSPLVAVPACHSFPSSCFTVISPVPSRNPGQAESLAGSISCFAVISPDLLEVALMVGFILALIGKW</sequence>
<protein>
    <submittedName>
        <fullName evidence="1">Uncharacterized protein</fullName>
    </submittedName>
</protein>
<reference evidence="1" key="1">
    <citation type="journal article" date="2013" name="J. Plant Res.">
        <title>Effect of fungi and light on seed germination of three Opuntia species from semiarid lands of central Mexico.</title>
        <authorList>
            <person name="Delgado-Sanchez P."/>
            <person name="Jimenez-Bremont J.F."/>
            <person name="Guerrero-Gonzalez Mde L."/>
            <person name="Flores J."/>
        </authorList>
    </citation>
    <scope>NUCLEOTIDE SEQUENCE</scope>
    <source>
        <tissue evidence="1">Cladode</tissue>
    </source>
</reference>
<name>A0A7C8YUC7_OPUST</name>
<reference evidence="1" key="2">
    <citation type="submission" date="2020-07" db="EMBL/GenBank/DDBJ databases">
        <authorList>
            <person name="Vera ALvarez R."/>
            <person name="Arias-Moreno D.M."/>
            <person name="Jimenez-Jacinto V."/>
            <person name="Jimenez-Bremont J.F."/>
            <person name="Swaminathan K."/>
            <person name="Moose S.P."/>
            <person name="Guerrero-Gonzalez M.L."/>
            <person name="Marino-Ramirez L."/>
            <person name="Landsman D."/>
            <person name="Rodriguez-Kessler M."/>
            <person name="Delgado-Sanchez P."/>
        </authorList>
    </citation>
    <scope>NUCLEOTIDE SEQUENCE</scope>
    <source>
        <tissue evidence="1">Cladode</tissue>
    </source>
</reference>
<accession>A0A7C8YUC7</accession>
<organism evidence="1">
    <name type="scientific">Opuntia streptacantha</name>
    <name type="common">Prickly pear cactus</name>
    <name type="synonym">Opuntia cardona</name>
    <dbReference type="NCBI Taxonomy" id="393608"/>
    <lineage>
        <taxon>Eukaryota</taxon>
        <taxon>Viridiplantae</taxon>
        <taxon>Streptophyta</taxon>
        <taxon>Embryophyta</taxon>
        <taxon>Tracheophyta</taxon>
        <taxon>Spermatophyta</taxon>
        <taxon>Magnoliopsida</taxon>
        <taxon>eudicotyledons</taxon>
        <taxon>Gunneridae</taxon>
        <taxon>Pentapetalae</taxon>
        <taxon>Caryophyllales</taxon>
        <taxon>Cactineae</taxon>
        <taxon>Cactaceae</taxon>
        <taxon>Opuntioideae</taxon>
        <taxon>Opuntia</taxon>
    </lineage>
</organism>
<proteinExistence type="predicted"/>
<dbReference type="AlphaFoldDB" id="A0A7C8YUC7"/>
<evidence type="ECO:0000313" key="1">
    <source>
        <dbReference type="EMBL" id="MBA4626819.1"/>
    </source>
</evidence>
<dbReference type="EMBL" id="GISG01058829">
    <property type="protein sequence ID" value="MBA4626819.1"/>
    <property type="molecule type" value="Transcribed_RNA"/>
</dbReference>